<sequence>MDVESAARDMHALPGLVVLISVPLVVTILSLARLSSSLVLGSGSGGPVRQRRGYSIGA</sequence>
<proteinExistence type="predicted"/>
<dbReference type="EMBL" id="JBGNUJ010000012">
    <property type="protein sequence ID" value="KAL3953052.1"/>
    <property type="molecule type" value="Genomic_DNA"/>
</dbReference>
<organism evidence="1 2">
    <name type="scientific">Purpureocillium lilacinum</name>
    <name type="common">Paecilomyces lilacinus</name>
    <dbReference type="NCBI Taxonomy" id="33203"/>
    <lineage>
        <taxon>Eukaryota</taxon>
        <taxon>Fungi</taxon>
        <taxon>Dikarya</taxon>
        <taxon>Ascomycota</taxon>
        <taxon>Pezizomycotina</taxon>
        <taxon>Sordariomycetes</taxon>
        <taxon>Hypocreomycetidae</taxon>
        <taxon>Hypocreales</taxon>
        <taxon>Ophiocordycipitaceae</taxon>
        <taxon>Purpureocillium</taxon>
    </lineage>
</organism>
<keyword evidence="2" id="KW-1185">Reference proteome</keyword>
<reference evidence="1" key="1">
    <citation type="submission" date="2024-12" db="EMBL/GenBank/DDBJ databases">
        <title>Comparative genomics and development of molecular markers within Purpureocillium lilacinum and among Purpureocillium species.</title>
        <authorList>
            <person name="Yeh Z.-Y."/>
            <person name="Ni N.-T."/>
            <person name="Lo P.-H."/>
            <person name="Mushyakhwo K."/>
            <person name="Lin C.-F."/>
            <person name="Nai Y.-S."/>
        </authorList>
    </citation>
    <scope>NUCLEOTIDE SEQUENCE</scope>
    <source>
        <strain evidence="1">NCHU-NPUST-175</strain>
    </source>
</reference>
<comment type="caution">
    <text evidence="1">The sequence shown here is derived from an EMBL/GenBank/DDBJ whole genome shotgun (WGS) entry which is preliminary data.</text>
</comment>
<evidence type="ECO:0000313" key="2">
    <source>
        <dbReference type="Proteomes" id="UP001638806"/>
    </source>
</evidence>
<gene>
    <name evidence="1" type="ORF">ACCO45_012995</name>
</gene>
<evidence type="ECO:0000313" key="1">
    <source>
        <dbReference type="EMBL" id="KAL3953052.1"/>
    </source>
</evidence>
<accession>A0ACC4DA84</accession>
<name>A0ACC4DA84_PURLI</name>
<protein>
    <submittedName>
        <fullName evidence="1">Uncharacterized protein</fullName>
    </submittedName>
</protein>
<dbReference type="Proteomes" id="UP001638806">
    <property type="component" value="Unassembled WGS sequence"/>
</dbReference>